<keyword evidence="3" id="KW-1185">Reference proteome</keyword>
<dbReference type="AlphaFoldDB" id="T0Q8B2"/>
<evidence type="ECO:0000256" key="1">
    <source>
        <dbReference type="SAM" id="Phobius"/>
    </source>
</evidence>
<feature type="transmembrane region" description="Helical" evidence="1">
    <location>
        <begin position="46"/>
        <end position="71"/>
    </location>
</feature>
<reference evidence="2 3" key="1">
    <citation type="submission" date="2012-04" db="EMBL/GenBank/DDBJ databases">
        <title>The Genome Sequence of Saprolegnia declina VS20.</title>
        <authorList>
            <consortium name="The Broad Institute Genome Sequencing Platform"/>
            <person name="Russ C."/>
            <person name="Nusbaum C."/>
            <person name="Tyler B."/>
            <person name="van West P."/>
            <person name="Dieguez-Uribeondo J."/>
            <person name="de Bruijn I."/>
            <person name="Tripathy S."/>
            <person name="Jiang R."/>
            <person name="Young S.K."/>
            <person name="Zeng Q."/>
            <person name="Gargeya S."/>
            <person name="Fitzgerald M."/>
            <person name="Haas B."/>
            <person name="Abouelleil A."/>
            <person name="Alvarado L."/>
            <person name="Arachchi H.M."/>
            <person name="Berlin A."/>
            <person name="Chapman S.B."/>
            <person name="Goldberg J."/>
            <person name="Griggs A."/>
            <person name="Gujja S."/>
            <person name="Hansen M."/>
            <person name="Howarth C."/>
            <person name="Imamovic A."/>
            <person name="Larimer J."/>
            <person name="McCowen C."/>
            <person name="Montmayeur A."/>
            <person name="Murphy C."/>
            <person name="Neiman D."/>
            <person name="Pearson M."/>
            <person name="Priest M."/>
            <person name="Roberts A."/>
            <person name="Saif S."/>
            <person name="Shea T."/>
            <person name="Sisk P."/>
            <person name="Sykes S."/>
            <person name="Wortman J."/>
            <person name="Nusbaum C."/>
            <person name="Birren B."/>
        </authorList>
    </citation>
    <scope>NUCLEOTIDE SEQUENCE [LARGE SCALE GENOMIC DNA]</scope>
    <source>
        <strain evidence="2 3">VS20</strain>
    </source>
</reference>
<dbReference type="OMA" id="GFHLFHQ"/>
<dbReference type="InParanoid" id="T0Q8B2"/>
<feature type="transmembrane region" description="Helical" evidence="1">
    <location>
        <begin position="106"/>
        <end position="128"/>
    </location>
</feature>
<dbReference type="Proteomes" id="UP000030762">
    <property type="component" value="Unassembled WGS sequence"/>
</dbReference>
<name>T0Q8B2_SAPDV</name>
<feature type="transmembrane region" description="Helical" evidence="1">
    <location>
        <begin position="78"/>
        <end position="100"/>
    </location>
</feature>
<dbReference type="OrthoDB" id="74370at2759"/>
<dbReference type="VEuPathDB" id="FungiDB:SDRG_08318"/>
<evidence type="ECO:0000313" key="3">
    <source>
        <dbReference type="Proteomes" id="UP000030762"/>
    </source>
</evidence>
<keyword evidence="1" id="KW-0812">Transmembrane</keyword>
<dbReference type="RefSeq" id="XP_008612421.1">
    <property type="nucleotide sequence ID" value="XM_008614199.1"/>
</dbReference>
<protein>
    <submittedName>
        <fullName evidence="2">Uncharacterized protein</fullName>
    </submittedName>
</protein>
<gene>
    <name evidence="2" type="ORF">SDRG_08318</name>
</gene>
<dbReference type="EMBL" id="JH767156">
    <property type="protein sequence ID" value="EQC34109.1"/>
    <property type="molecule type" value="Genomic_DNA"/>
</dbReference>
<accession>T0Q8B2</accession>
<organism evidence="2 3">
    <name type="scientific">Saprolegnia diclina (strain VS20)</name>
    <dbReference type="NCBI Taxonomy" id="1156394"/>
    <lineage>
        <taxon>Eukaryota</taxon>
        <taxon>Sar</taxon>
        <taxon>Stramenopiles</taxon>
        <taxon>Oomycota</taxon>
        <taxon>Saprolegniomycetes</taxon>
        <taxon>Saprolegniales</taxon>
        <taxon>Saprolegniaceae</taxon>
        <taxon>Saprolegnia</taxon>
    </lineage>
</organism>
<proteinExistence type="predicted"/>
<keyword evidence="1" id="KW-1133">Transmembrane helix</keyword>
<keyword evidence="1" id="KW-0472">Membrane</keyword>
<evidence type="ECO:0000313" key="2">
    <source>
        <dbReference type="EMBL" id="EQC34109.1"/>
    </source>
</evidence>
<sequence length="143" mass="15541">MNMTWYTVGGVGGFHLFHQVSTLLLATVNAAATGYILSTFDYGYAASAASVALTLFQLFLSLLVIPALLLATAAPLAWFPLLASFRGSGFYLFGLGLLTLYRLGNLFGLITGGACILFGIFFVLYGQVWRERGSKSYRALFWT</sequence>
<dbReference type="GeneID" id="19949045"/>